<dbReference type="KEGG" id="pog:Pogu_0614"/>
<dbReference type="EMBL" id="CP003316">
    <property type="protein sequence ID" value="AFA38641.1"/>
    <property type="molecule type" value="Genomic_DNA"/>
</dbReference>
<organism evidence="1 2">
    <name type="scientific">Pyrobaculum oguniense (strain DSM 13380 / JCM 10595 / TE7)</name>
    <dbReference type="NCBI Taxonomy" id="698757"/>
    <lineage>
        <taxon>Archaea</taxon>
        <taxon>Thermoproteota</taxon>
        <taxon>Thermoprotei</taxon>
        <taxon>Thermoproteales</taxon>
        <taxon>Thermoproteaceae</taxon>
        <taxon>Pyrobaculum</taxon>
    </lineage>
</organism>
<dbReference type="eggNOG" id="arCOG05619">
    <property type="taxonomic scope" value="Archaea"/>
</dbReference>
<protein>
    <submittedName>
        <fullName evidence="1">Uncharacterized protein</fullName>
    </submittedName>
</protein>
<proteinExistence type="predicted"/>
<gene>
    <name evidence="1" type="ordered locus">Pogu_0614</name>
</gene>
<dbReference type="Proteomes" id="UP000009062">
    <property type="component" value="Chromosome"/>
</dbReference>
<name>H6Q7Y4_PYROT</name>
<dbReference type="STRING" id="698757.Pogu_0614"/>
<accession>H6Q7Y4</accession>
<sequence length="100" mass="10948">MTDDLLQLIATTGLAVLAFVLFATAFQHTSTPSVCQAAKTALENPGTELLVYGKIRVWNDTQYVYLSCGLRVERGRVLVIERTEGALRVGSTADGRLYIK</sequence>
<evidence type="ECO:0000313" key="1">
    <source>
        <dbReference type="EMBL" id="AFA38641.1"/>
    </source>
</evidence>
<dbReference type="HOGENOM" id="CLU_2299446_0_0_2"/>
<dbReference type="AlphaFoldDB" id="H6Q7Y4"/>
<keyword evidence="2" id="KW-1185">Reference proteome</keyword>
<evidence type="ECO:0000313" key="2">
    <source>
        <dbReference type="Proteomes" id="UP000009062"/>
    </source>
</evidence>
<reference evidence="1 2" key="1">
    <citation type="journal article" date="2012" name="Stand. Genomic Sci.">
        <title>Complete genome sequence of Pyrobaculum oguniense.</title>
        <authorList>
            <person name="Bernick D.L."/>
            <person name="Karplus K."/>
            <person name="Lui L.M."/>
            <person name="Coker J.K."/>
            <person name="Murphy J.N."/>
            <person name="Chan P.P."/>
            <person name="Cozen A.E."/>
            <person name="Lowe T.M."/>
        </authorList>
    </citation>
    <scope>NUCLEOTIDE SEQUENCE [LARGE SCALE GENOMIC DNA]</scope>
    <source>
        <strain evidence="1 2">TE7</strain>
    </source>
</reference>